<dbReference type="InterPro" id="IPR036465">
    <property type="entry name" value="vWFA_dom_sf"/>
</dbReference>
<keyword evidence="1" id="KW-0472">Membrane</keyword>
<name>A0A077HKC2_9CORY</name>
<dbReference type="PROSITE" id="PS50234">
    <property type="entry name" value="VWFA"/>
    <property type="match status" value="1"/>
</dbReference>
<dbReference type="Gene3D" id="3.40.50.410">
    <property type="entry name" value="von Willebrand factor, type A domain"/>
    <property type="match status" value="1"/>
</dbReference>
<accession>A0A077HKC2</accession>
<dbReference type="KEGG" id="cuv:CUREI_05955"/>
<protein>
    <recommendedName>
        <fullName evidence="2">VWFA domain-containing protein</fullName>
    </recommendedName>
</protein>
<feature type="transmembrane region" description="Helical" evidence="1">
    <location>
        <begin position="12"/>
        <end position="35"/>
    </location>
</feature>
<dbReference type="EMBL" id="CP009215">
    <property type="protein sequence ID" value="AIL96896.1"/>
    <property type="molecule type" value="Genomic_DNA"/>
</dbReference>
<dbReference type="HOGENOM" id="CLU_554038_0_0_11"/>
<feature type="domain" description="VWFA" evidence="2">
    <location>
        <begin position="296"/>
        <end position="467"/>
    </location>
</feature>
<dbReference type="AlphaFoldDB" id="A0A077HKC2"/>
<keyword evidence="4" id="KW-1185">Reference proteome</keyword>
<evidence type="ECO:0000259" key="2">
    <source>
        <dbReference type="PROSITE" id="PS50234"/>
    </source>
</evidence>
<reference evidence="3 4" key="1">
    <citation type="submission" date="2014-08" db="EMBL/GenBank/DDBJ databases">
        <title>Complete genome sequence of Corynebacterium ureicelerivorans DSM 45051, a lipophilic and urea-splitting isolate from a blood culture of a septicaemia patient.</title>
        <authorList>
            <person name="Tippelt A."/>
            <person name="Albersmeier A."/>
            <person name="Brinkrolf K."/>
            <person name="Ruckert C."/>
            <person name="Tauch A."/>
        </authorList>
    </citation>
    <scope>NUCLEOTIDE SEQUENCE [LARGE SCALE GENOMIC DNA]</scope>
    <source>
        <strain evidence="3 4">IMMIB RIV-2301</strain>
    </source>
</reference>
<evidence type="ECO:0000256" key="1">
    <source>
        <dbReference type="SAM" id="Phobius"/>
    </source>
</evidence>
<proteinExistence type="predicted"/>
<dbReference type="RefSeq" id="WP_038611486.1">
    <property type="nucleotide sequence ID" value="NZ_CP009215.1"/>
</dbReference>
<keyword evidence="1" id="KW-0812">Transmembrane</keyword>
<dbReference type="Proteomes" id="UP000028939">
    <property type="component" value="Chromosome"/>
</dbReference>
<dbReference type="SUPFAM" id="SSF53300">
    <property type="entry name" value="vWA-like"/>
    <property type="match status" value="1"/>
</dbReference>
<sequence>MAKHANGKNTYALSGGAIAVLVALALVVAGVVWWLTSRGDGDVEAEQRDCVAGDLALPVATVDKVAGQSLIDAYGDTNPVVRDFCVQPQLVDEVAGAAVYIAPDTGVTRQVLDNAGRTQAVSDPQAVYSQAVGVAGNDKVALENLTVDKVRFPVGDDPVASALVAAQVAGNDNDAVQALTDQRVDSAADVDTGSGQFVATGGHEVPDGLTFTPVGADAVYVAFPLNQNDSVDEDQARAGQDFARFAADAFNGSAKDQPVIPDLVWAAALPSGGEALTADTKREDAAAKSGALSPENTLFLLDTSDAMAPYIQSAKDAIASAALELGEQDKQVGLWNYSSPLNPGVAVGYRRNITVSPDAESVAVAVRRFLTGGSPQTREAVTAAADTYGSWDTPVRVVVVTTGTADADDDDAFADDVRQASGDNVQISVVHVGGGEPDAALASVAAATVDAAQADDIAGAVNRAAGL</sequence>
<organism evidence="3 4">
    <name type="scientific">Corynebacterium ureicelerivorans</name>
    <dbReference type="NCBI Taxonomy" id="401472"/>
    <lineage>
        <taxon>Bacteria</taxon>
        <taxon>Bacillati</taxon>
        <taxon>Actinomycetota</taxon>
        <taxon>Actinomycetes</taxon>
        <taxon>Mycobacteriales</taxon>
        <taxon>Corynebacteriaceae</taxon>
        <taxon>Corynebacterium</taxon>
    </lineage>
</organism>
<dbReference type="SMART" id="SM00327">
    <property type="entry name" value="VWA"/>
    <property type="match status" value="1"/>
</dbReference>
<evidence type="ECO:0000313" key="3">
    <source>
        <dbReference type="EMBL" id="AIL96896.1"/>
    </source>
</evidence>
<dbReference type="InterPro" id="IPR002035">
    <property type="entry name" value="VWF_A"/>
</dbReference>
<gene>
    <name evidence="3" type="ORF">CUREI_05955</name>
</gene>
<keyword evidence="1" id="KW-1133">Transmembrane helix</keyword>
<evidence type="ECO:0000313" key="4">
    <source>
        <dbReference type="Proteomes" id="UP000028939"/>
    </source>
</evidence>
<dbReference type="STRING" id="401472.CUREI_05955"/>
<dbReference type="OrthoDB" id="4427980at2"/>